<keyword evidence="4" id="KW-1185">Reference proteome</keyword>
<feature type="region of interest" description="Disordered" evidence="2">
    <location>
        <begin position="185"/>
        <end position="214"/>
    </location>
</feature>
<feature type="region of interest" description="Disordered" evidence="2">
    <location>
        <begin position="785"/>
        <end position="806"/>
    </location>
</feature>
<dbReference type="STRING" id="564608.C1MM66"/>
<dbReference type="OrthoDB" id="185373at2759"/>
<dbReference type="PANTHER" id="PTHR47581">
    <property type="entry name" value="OS09G0431600 PROTEIN"/>
    <property type="match status" value="1"/>
</dbReference>
<dbReference type="AlphaFoldDB" id="C1MM66"/>
<evidence type="ECO:0000313" key="4">
    <source>
        <dbReference type="Proteomes" id="UP000001876"/>
    </source>
</evidence>
<dbReference type="InterPro" id="IPR044781">
    <property type="entry name" value="At5g10690-like"/>
</dbReference>
<protein>
    <submittedName>
        <fullName evidence="3">Predicted protein</fullName>
    </submittedName>
</protein>
<sequence length="1164" mass="122476">MLRSVGLSPTTSTAGASRVVEARARCASSTSPRAARIECASDVARRNARVASCASASSSSASAFVGTRLNGVHHANAVVWEPVTARYQDRWIARAATRRWRAPPTRAVATDGEGVDARPSGAIPTPPPVAANAPRARYRARRPSRERRWERPVDTWSAPATRGKKKFLSWAELRRLRAQTELKMQSQRLRGPNGDAAPMKRVDGAPPSSSSSVADQILFGGDLSELDFDFVPGGAERSTDDDFVPGSSSSDKPPKTYRGKALVKRIKQLGDARRLDDVLALVERSEIPTTRNGRRITVGAVIGACCKCGDLDRGLTLLRQLDGPGGIGAGAPSYCALIQAHGRAGRLREALLLLETWEKGRGPKDSKIGVGRNGTIYVAAAGKWQKKDVPLRSEKWRDEMGTEWHPPRVAQTRMLLTIQDACASCGDVVRARFFKDRVLSWNGRIQNGRVAYDGVTDEEAAWNGVAKAHASSEDPLSCIAVLREMEEAGVTPSQCAYNIALAACQKGGRPDWARTLVARMRKVAARTGDANMYPDAMSYTTTARAEAGAARGFLGANHAGGVEAVEAMYAEVRGPLGPPPDPQCYGALVDAFVAYGAVDRALAALATAEREPGVDLTARAYLGVMRSQAARGDVRGVRRLAERMELELGRRKAEREARHARRNKKKKRGSAGLDVDASSLAYAAAMGAGAGPVNLGSSGGAAVEAEVVMCEAEAKAAAGDAAGARAALERLKSLDFASSSKVLRDRSTELLVSLFVKDVVGRGSAARSREDADFAQAGAAAAKSFLNEPRAPAAPGTARPTPTPVSDACVLQGEVDEVGVDGFLNCNADGDADADAAAATAAAEEKQKSMWGITQALDLIDSAWGFASLDEDDAFLPSLDEDDIPIPAAGGFGGFLNTAVKSTSDWSSPSTPVLRSNEAADALDLWAGAASRLFAGEAEPLIFRGGVDPGALLREVPDVGMTIDEGGDGDVDAAFGGKVLKDRRSPRRRGRMGTSVTENADADAAGESETRRREDDDEPPGAGGGGWFFSPVGGREAIRFVVRCDEPAEAAADAVGRGFVAVVIDENLRPVGTLRGSAKKAEGVGDTAGGGGGDASSATVRSVMGPPPTLVEGDTATIGDVAVLCAAAACDEPVAIVDAEGRLRRVLRQEDLLEPARTTDTFPR</sequence>
<dbReference type="eggNOG" id="KOG4197">
    <property type="taxonomic scope" value="Eukaryota"/>
</dbReference>
<reference evidence="3 4" key="1">
    <citation type="journal article" date="2009" name="Science">
        <title>Green evolution and dynamic adaptations revealed by genomes of the marine picoeukaryotes Micromonas.</title>
        <authorList>
            <person name="Worden A.Z."/>
            <person name="Lee J.H."/>
            <person name="Mock T."/>
            <person name="Rouze P."/>
            <person name="Simmons M.P."/>
            <person name="Aerts A.L."/>
            <person name="Allen A.E."/>
            <person name="Cuvelier M.L."/>
            <person name="Derelle E."/>
            <person name="Everett M.V."/>
            <person name="Foulon E."/>
            <person name="Grimwood J."/>
            <person name="Gundlach H."/>
            <person name="Henrissat B."/>
            <person name="Napoli C."/>
            <person name="McDonald S.M."/>
            <person name="Parker M.S."/>
            <person name="Rombauts S."/>
            <person name="Salamov A."/>
            <person name="Von Dassow P."/>
            <person name="Badger J.H."/>
            <person name="Coutinho P.M."/>
            <person name="Demir E."/>
            <person name="Dubchak I."/>
            <person name="Gentemann C."/>
            <person name="Eikrem W."/>
            <person name="Gready J.E."/>
            <person name="John U."/>
            <person name="Lanier W."/>
            <person name="Lindquist E.A."/>
            <person name="Lucas S."/>
            <person name="Mayer K.F."/>
            <person name="Moreau H."/>
            <person name="Not F."/>
            <person name="Otillar R."/>
            <person name="Panaud O."/>
            <person name="Pangilinan J."/>
            <person name="Paulsen I."/>
            <person name="Piegu B."/>
            <person name="Poliakov A."/>
            <person name="Robbens S."/>
            <person name="Schmutz J."/>
            <person name="Toulza E."/>
            <person name="Wyss T."/>
            <person name="Zelensky A."/>
            <person name="Zhou K."/>
            <person name="Armbrust E.V."/>
            <person name="Bhattacharya D."/>
            <person name="Goodenough U.W."/>
            <person name="Van de Peer Y."/>
            <person name="Grigoriev I.V."/>
        </authorList>
    </citation>
    <scope>NUCLEOTIDE SEQUENCE [LARGE SCALE GENOMIC DNA]</scope>
    <source>
        <strain evidence="3 4">CCMP1545</strain>
    </source>
</reference>
<feature type="region of interest" description="Disordered" evidence="2">
    <location>
        <begin position="236"/>
        <end position="259"/>
    </location>
</feature>
<name>C1MM66_MICPC</name>
<accession>C1MM66</accession>
<dbReference type="KEGG" id="mpp:MICPUCDRAFT_46756"/>
<proteinExistence type="predicted"/>
<dbReference type="Pfam" id="PF01535">
    <property type="entry name" value="PPR"/>
    <property type="match status" value="3"/>
</dbReference>
<feature type="compositionally biased region" description="Low complexity" evidence="2">
    <location>
        <begin position="789"/>
        <end position="800"/>
    </location>
</feature>
<feature type="region of interest" description="Disordered" evidence="2">
    <location>
        <begin position="651"/>
        <end position="672"/>
    </location>
</feature>
<feature type="region of interest" description="Disordered" evidence="2">
    <location>
        <begin position="103"/>
        <end position="157"/>
    </location>
</feature>
<dbReference type="Gene3D" id="1.25.40.10">
    <property type="entry name" value="Tetratricopeptide repeat domain"/>
    <property type="match status" value="3"/>
</dbReference>
<dbReference type="Proteomes" id="UP000001876">
    <property type="component" value="Unassembled WGS sequence"/>
</dbReference>
<keyword evidence="1" id="KW-0677">Repeat</keyword>
<dbReference type="EMBL" id="GG663737">
    <property type="protein sequence ID" value="EEH58992.1"/>
    <property type="molecule type" value="Genomic_DNA"/>
</dbReference>
<gene>
    <name evidence="3" type="ORF">MICPUCDRAFT_46756</name>
</gene>
<dbReference type="GeneID" id="9682786"/>
<evidence type="ECO:0000256" key="1">
    <source>
        <dbReference type="ARBA" id="ARBA00022737"/>
    </source>
</evidence>
<evidence type="ECO:0000256" key="2">
    <source>
        <dbReference type="SAM" id="MobiDB-lite"/>
    </source>
</evidence>
<dbReference type="RefSeq" id="XP_003057347.1">
    <property type="nucleotide sequence ID" value="XM_003057301.1"/>
</dbReference>
<feature type="compositionally biased region" description="Basic residues" evidence="2">
    <location>
        <begin position="136"/>
        <end position="145"/>
    </location>
</feature>
<dbReference type="PANTHER" id="PTHR47581:SF2">
    <property type="entry name" value="OS09G0431600 PROTEIN"/>
    <property type="match status" value="1"/>
</dbReference>
<dbReference type="InterPro" id="IPR002885">
    <property type="entry name" value="PPR_rpt"/>
</dbReference>
<dbReference type="InterPro" id="IPR011990">
    <property type="entry name" value="TPR-like_helical_dom_sf"/>
</dbReference>
<feature type="compositionally biased region" description="Basic residues" evidence="2">
    <location>
        <begin position="658"/>
        <end position="669"/>
    </location>
</feature>
<organism evidence="4">
    <name type="scientific">Micromonas pusilla (strain CCMP1545)</name>
    <name type="common">Picoplanktonic green alga</name>
    <dbReference type="NCBI Taxonomy" id="564608"/>
    <lineage>
        <taxon>Eukaryota</taxon>
        <taxon>Viridiplantae</taxon>
        <taxon>Chlorophyta</taxon>
        <taxon>Mamiellophyceae</taxon>
        <taxon>Mamiellales</taxon>
        <taxon>Mamiellaceae</taxon>
        <taxon>Micromonas</taxon>
    </lineage>
</organism>
<feature type="region of interest" description="Disordered" evidence="2">
    <location>
        <begin position="962"/>
        <end position="1029"/>
    </location>
</feature>
<evidence type="ECO:0000313" key="3">
    <source>
        <dbReference type="EMBL" id="EEH58992.1"/>
    </source>
</evidence>